<name>A0A1G9F7Y5_9RHOB</name>
<evidence type="ECO:0008006" key="5">
    <source>
        <dbReference type="Google" id="ProtNLM"/>
    </source>
</evidence>
<dbReference type="Proteomes" id="UP000199555">
    <property type="component" value="Unassembled WGS sequence"/>
</dbReference>
<reference evidence="4" key="1">
    <citation type="submission" date="2016-10" db="EMBL/GenBank/DDBJ databases">
        <authorList>
            <person name="Varghese N."/>
            <person name="Submissions S."/>
        </authorList>
    </citation>
    <scope>NUCLEOTIDE SEQUENCE [LARGE SCALE GENOMIC DNA]</scope>
    <source>
        <strain evidence="4">CGMCC 1.7655</strain>
    </source>
</reference>
<organism evidence="3 4">
    <name type="scientific">Paracoccus chinensis</name>
    <dbReference type="NCBI Taxonomy" id="525640"/>
    <lineage>
        <taxon>Bacteria</taxon>
        <taxon>Pseudomonadati</taxon>
        <taxon>Pseudomonadota</taxon>
        <taxon>Alphaproteobacteria</taxon>
        <taxon>Rhodobacterales</taxon>
        <taxon>Paracoccaceae</taxon>
        <taxon>Paracoccus</taxon>
    </lineage>
</organism>
<protein>
    <recommendedName>
        <fullName evidence="5">AAA+ family ATPase</fullName>
    </recommendedName>
</protein>
<gene>
    <name evidence="3" type="ORF">SAMN04487971_103274</name>
</gene>
<keyword evidence="2" id="KW-0732">Signal</keyword>
<feature type="chain" id="PRO_5011489845" description="AAA+ family ATPase" evidence="2">
    <location>
        <begin position="21"/>
        <end position="151"/>
    </location>
</feature>
<feature type="signal peptide" evidence="2">
    <location>
        <begin position="1"/>
        <end position="20"/>
    </location>
</feature>
<feature type="region of interest" description="Disordered" evidence="1">
    <location>
        <begin position="96"/>
        <end position="151"/>
    </location>
</feature>
<accession>A0A1G9F7Y5</accession>
<evidence type="ECO:0000256" key="1">
    <source>
        <dbReference type="SAM" id="MobiDB-lite"/>
    </source>
</evidence>
<dbReference type="STRING" id="525640.SAMN04487971_103274"/>
<sequence>MSRFALIATLAFSLAGSALAQGMPFEMPRADDPPPGADRPYELPGEDGGGLLEGLLNDFVTRTQPHLEELARDMGGLMEDYRPVFEELSKVMDDIGNYQMPPERLPNGDILIRRKPDAPPPPPLGDLQNLLPDRAPAPALPPPADGNEITL</sequence>
<dbReference type="RefSeq" id="WP_090753584.1">
    <property type="nucleotide sequence ID" value="NZ_FNGE01000003.1"/>
</dbReference>
<evidence type="ECO:0000313" key="3">
    <source>
        <dbReference type="EMBL" id="SDK84496.1"/>
    </source>
</evidence>
<feature type="region of interest" description="Disordered" evidence="1">
    <location>
        <begin position="25"/>
        <end position="52"/>
    </location>
</feature>
<evidence type="ECO:0000313" key="4">
    <source>
        <dbReference type="Proteomes" id="UP000199555"/>
    </source>
</evidence>
<keyword evidence="4" id="KW-1185">Reference proteome</keyword>
<proteinExistence type="predicted"/>
<dbReference type="OrthoDB" id="7308154at2"/>
<dbReference type="AlphaFoldDB" id="A0A1G9F7Y5"/>
<feature type="compositionally biased region" description="Low complexity" evidence="1">
    <location>
        <begin position="125"/>
        <end position="137"/>
    </location>
</feature>
<evidence type="ECO:0000256" key="2">
    <source>
        <dbReference type="SAM" id="SignalP"/>
    </source>
</evidence>
<dbReference type="EMBL" id="FNGE01000003">
    <property type="protein sequence ID" value="SDK84496.1"/>
    <property type="molecule type" value="Genomic_DNA"/>
</dbReference>